<dbReference type="InterPro" id="IPR013320">
    <property type="entry name" value="ConA-like_dom_sf"/>
</dbReference>
<reference evidence="5 6" key="1">
    <citation type="submission" date="2019-12" db="EMBL/GenBank/DDBJ databases">
        <authorList>
            <person name="Zhao J."/>
        </authorList>
    </citation>
    <scope>NUCLEOTIDE SEQUENCE [LARGE SCALE GENOMIC DNA]</scope>
    <source>
        <strain evidence="5 6">S-15</strain>
    </source>
</reference>
<dbReference type="Proteomes" id="UP000470771">
    <property type="component" value="Unassembled WGS sequence"/>
</dbReference>
<evidence type="ECO:0000256" key="1">
    <source>
        <dbReference type="ARBA" id="ARBA00022729"/>
    </source>
</evidence>
<organism evidence="5 6">
    <name type="scientific">Acidiluteibacter ferrifornacis</name>
    <dbReference type="NCBI Taxonomy" id="2692424"/>
    <lineage>
        <taxon>Bacteria</taxon>
        <taxon>Pseudomonadati</taxon>
        <taxon>Bacteroidota</taxon>
        <taxon>Flavobacteriia</taxon>
        <taxon>Flavobacteriales</taxon>
        <taxon>Cryomorphaceae</taxon>
        <taxon>Acidiluteibacter</taxon>
    </lineage>
</organism>
<protein>
    <submittedName>
        <fullName evidence="5">T9SS type A sorting domain-containing protein</fullName>
    </submittedName>
</protein>
<feature type="chain" id="PRO_5027041550" evidence="2">
    <location>
        <begin position="19"/>
        <end position="609"/>
    </location>
</feature>
<evidence type="ECO:0000259" key="3">
    <source>
        <dbReference type="Pfam" id="PF18962"/>
    </source>
</evidence>
<dbReference type="Pfam" id="PF26628">
    <property type="entry name" value="DUF8202"/>
    <property type="match status" value="1"/>
</dbReference>
<comment type="caution">
    <text evidence="5">The sequence shown here is derived from an EMBL/GenBank/DDBJ whole genome shotgun (WGS) entry which is preliminary data.</text>
</comment>
<feature type="signal peptide" evidence="2">
    <location>
        <begin position="1"/>
        <end position="18"/>
    </location>
</feature>
<evidence type="ECO:0000259" key="4">
    <source>
        <dbReference type="Pfam" id="PF26628"/>
    </source>
</evidence>
<dbReference type="InterPro" id="IPR058515">
    <property type="entry name" value="DUF8202"/>
</dbReference>
<name>A0A6N9NH95_9FLAO</name>
<dbReference type="GO" id="GO:0005975">
    <property type="term" value="P:carbohydrate metabolic process"/>
    <property type="evidence" value="ECO:0007669"/>
    <property type="project" value="UniProtKB-ARBA"/>
</dbReference>
<evidence type="ECO:0000256" key="2">
    <source>
        <dbReference type="SAM" id="SignalP"/>
    </source>
</evidence>
<dbReference type="RefSeq" id="WP_160632991.1">
    <property type="nucleotide sequence ID" value="NZ_WWNE01000006.1"/>
</dbReference>
<dbReference type="InterPro" id="IPR026444">
    <property type="entry name" value="Secre_tail"/>
</dbReference>
<accession>A0A6N9NH95</accession>
<dbReference type="GO" id="GO:0004553">
    <property type="term" value="F:hydrolase activity, hydrolyzing O-glycosyl compounds"/>
    <property type="evidence" value="ECO:0007669"/>
    <property type="project" value="UniProtKB-ARBA"/>
</dbReference>
<dbReference type="SUPFAM" id="SSF49899">
    <property type="entry name" value="Concanavalin A-like lectins/glucanases"/>
    <property type="match status" value="1"/>
</dbReference>
<feature type="domain" description="Secretion system C-terminal sorting" evidence="3">
    <location>
        <begin position="536"/>
        <end position="607"/>
    </location>
</feature>
<feature type="domain" description="DUF8202" evidence="4">
    <location>
        <begin position="249"/>
        <end position="413"/>
    </location>
</feature>
<evidence type="ECO:0000313" key="6">
    <source>
        <dbReference type="Proteomes" id="UP000470771"/>
    </source>
</evidence>
<dbReference type="NCBIfam" id="TIGR04183">
    <property type="entry name" value="Por_Secre_tail"/>
    <property type="match status" value="1"/>
</dbReference>
<evidence type="ECO:0000313" key="5">
    <source>
        <dbReference type="EMBL" id="NBG66046.1"/>
    </source>
</evidence>
<keyword evidence="6" id="KW-1185">Reference proteome</keyword>
<sequence length="609" mass="66919">MRLTFLILILFVHFSAISQFGPGGVGNVTNNGLWLKASNYYGTSGDPVAVWNDTSGNNNDAIQLITSQQPVYYSTSSLNNQPIIRLDGSNDQMQVADADILDNSAGLTFFAVIRGSNIDGTPRGILGKRRDFNTSTNYSYTWFFHTGRSLFTDIETQNNRFSTAATYSSGTNYILSLRYDGTSPSSSRVRVYTGETLSATGTEASATIGNSNQPLTLGALNKDYSSYLGADYAEVIQYNFAVNTAQRIIINNYLSAQYNISLSANNVYINDEVANGNYDYEVAGIGRVDASNIHSDAQGSSAPRFLNPTDLNDGEFMLWGHDNATGNEYSDIPAGIEGRMNRVWRISERNTSGSSVDVGTVDLRWDLSKGTPATAAHLRLLIDTDNDGLFSDETPISGATSLGGNQFEFSGVSLIRDSLRFTLASIDTANTPLPVTWLNFYGEFTGYHNLLKWTTISEINNDFFSIEKSKDGNSWEKIGIVSGHGNSTERINYQFTDFSPNYGENYYRLKQVDFDGKKDYSEVIIVNSSFNSISSIYPNPANSSVTINTEAIEIITLLDALGRKIEVPSTISSNKIVLNTSLLKEGLYFIRTVEKISGKTTTTKILIQH</sequence>
<proteinExistence type="predicted"/>
<dbReference type="Pfam" id="PF18962">
    <property type="entry name" value="Por_Secre_tail"/>
    <property type="match status" value="1"/>
</dbReference>
<gene>
    <name evidence="5" type="ORF">GQN54_07935</name>
</gene>
<keyword evidence="1 2" id="KW-0732">Signal</keyword>
<dbReference type="AlphaFoldDB" id="A0A6N9NH95"/>
<dbReference type="EMBL" id="WWNE01000006">
    <property type="protein sequence ID" value="NBG66046.1"/>
    <property type="molecule type" value="Genomic_DNA"/>
</dbReference>